<dbReference type="EMBL" id="JACGWJ010000014">
    <property type="protein sequence ID" value="KAL0373653.1"/>
    <property type="molecule type" value="Genomic_DNA"/>
</dbReference>
<name>A0AAW2R268_SESRA</name>
<accession>A0AAW2R268</accession>
<dbReference type="AlphaFoldDB" id="A0AAW2R268"/>
<reference evidence="1" key="2">
    <citation type="journal article" date="2024" name="Plant">
        <title>Genomic evolution and insights into agronomic trait innovations of Sesamum species.</title>
        <authorList>
            <person name="Miao H."/>
            <person name="Wang L."/>
            <person name="Qu L."/>
            <person name="Liu H."/>
            <person name="Sun Y."/>
            <person name="Le M."/>
            <person name="Wang Q."/>
            <person name="Wei S."/>
            <person name="Zheng Y."/>
            <person name="Lin W."/>
            <person name="Duan Y."/>
            <person name="Cao H."/>
            <person name="Xiong S."/>
            <person name="Wang X."/>
            <person name="Wei L."/>
            <person name="Li C."/>
            <person name="Ma Q."/>
            <person name="Ju M."/>
            <person name="Zhao R."/>
            <person name="Li G."/>
            <person name="Mu C."/>
            <person name="Tian Q."/>
            <person name="Mei H."/>
            <person name="Zhang T."/>
            <person name="Gao T."/>
            <person name="Zhang H."/>
        </authorList>
    </citation>
    <scope>NUCLEOTIDE SEQUENCE</scope>
    <source>
        <strain evidence="1">G02</strain>
    </source>
</reference>
<reference evidence="1" key="1">
    <citation type="submission" date="2020-06" db="EMBL/GenBank/DDBJ databases">
        <authorList>
            <person name="Li T."/>
            <person name="Hu X."/>
            <person name="Zhang T."/>
            <person name="Song X."/>
            <person name="Zhang H."/>
            <person name="Dai N."/>
            <person name="Sheng W."/>
            <person name="Hou X."/>
            <person name="Wei L."/>
        </authorList>
    </citation>
    <scope>NUCLEOTIDE SEQUENCE</scope>
    <source>
        <strain evidence="1">G02</strain>
        <tissue evidence="1">Leaf</tissue>
    </source>
</reference>
<gene>
    <name evidence="1" type="ORF">Sradi_3281000</name>
</gene>
<comment type="caution">
    <text evidence="1">The sequence shown here is derived from an EMBL/GenBank/DDBJ whole genome shotgun (WGS) entry which is preliminary data.</text>
</comment>
<protein>
    <submittedName>
        <fullName evidence="1">Uncharacterized protein</fullName>
    </submittedName>
</protein>
<sequence>MTNSDNGGDNGSYDGNSSLPVVVGPTIPLAYPTLGAANAPAPDSILEADNAPTPALDNIWTHNYELALL</sequence>
<organism evidence="1">
    <name type="scientific">Sesamum radiatum</name>
    <name type="common">Black benniseed</name>
    <dbReference type="NCBI Taxonomy" id="300843"/>
    <lineage>
        <taxon>Eukaryota</taxon>
        <taxon>Viridiplantae</taxon>
        <taxon>Streptophyta</taxon>
        <taxon>Embryophyta</taxon>
        <taxon>Tracheophyta</taxon>
        <taxon>Spermatophyta</taxon>
        <taxon>Magnoliopsida</taxon>
        <taxon>eudicotyledons</taxon>
        <taxon>Gunneridae</taxon>
        <taxon>Pentapetalae</taxon>
        <taxon>asterids</taxon>
        <taxon>lamiids</taxon>
        <taxon>Lamiales</taxon>
        <taxon>Pedaliaceae</taxon>
        <taxon>Sesamum</taxon>
    </lineage>
</organism>
<proteinExistence type="predicted"/>
<evidence type="ECO:0000313" key="1">
    <source>
        <dbReference type="EMBL" id="KAL0373653.1"/>
    </source>
</evidence>